<name>A0A2M8L1D9_9BACT</name>
<gene>
    <name evidence="1" type="ORF">COU93_02865</name>
</gene>
<dbReference type="Proteomes" id="UP000229766">
    <property type="component" value="Unassembled WGS sequence"/>
</dbReference>
<organism evidence="1 2">
    <name type="scientific">Candidatus Shapirobacteria bacterium CG10_big_fil_rev_8_21_14_0_10_36_6</name>
    <dbReference type="NCBI Taxonomy" id="1974886"/>
    <lineage>
        <taxon>Bacteria</taxon>
        <taxon>Candidatus Shapironibacteriota</taxon>
    </lineage>
</organism>
<dbReference type="AlphaFoldDB" id="A0A2M8L1D9"/>
<sequence length="213" mass="25022">MKQMNKINQLSTLNSASYFTKDTLQNVVGGNNKALSANILRWIENEKLIKIKKGLYVTREYFLQCQNKQDYSEFIANILKRPSYLSGEYVLQKYGILSESVFSFTSVTRKKPRSYNNKFGTYLYSNITDKLFTGYNIISKSGFQIKEATKTKALFDYLYFRLRTIPEINQAVINSFRLNLENFTKTDLIQLKYFINLLDQKKFTNLITYLRET</sequence>
<accession>A0A2M8L1D9</accession>
<reference evidence="2" key="1">
    <citation type="submission" date="2017-09" db="EMBL/GenBank/DDBJ databases">
        <title>Depth-based differentiation of microbial function through sediment-hosted aquifers and enrichment of novel symbionts in the deep terrestrial subsurface.</title>
        <authorList>
            <person name="Probst A.J."/>
            <person name="Ladd B."/>
            <person name="Jarett J.K."/>
            <person name="Geller-Mcgrath D.E."/>
            <person name="Sieber C.M.K."/>
            <person name="Emerson J.B."/>
            <person name="Anantharaman K."/>
            <person name="Thomas B.C."/>
            <person name="Malmstrom R."/>
            <person name="Stieglmeier M."/>
            <person name="Klingl A."/>
            <person name="Woyke T."/>
            <person name="Ryan C.M."/>
            <person name="Banfield J.F."/>
        </authorList>
    </citation>
    <scope>NUCLEOTIDE SEQUENCE [LARGE SCALE GENOMIC DNA]</scope>
</reference>
<proteinExistence type="predicted"/>
<protein>
    <submittedName>
        <fullName evidence="1">Uncharacterized protein</fullName>
    </submittedName>
</protein>
<evidence type="ECO:0000313" key="2">
    <source>
        <dbReference type="Proteomes" id="UP000229766"/>
    </source>
</evidence>
<dbReference type="EMBL" id="PFEI01000157">
    <property type="protein sequence ID" value="PJE66702.1"/>
    <property type="molecule type" value="Genomic_DNA"/>
</dbReference>
<comment type="caution">
    <text evidence="1">The sequence shown here is derived from an EMBL/GenBank/DDBJ whole genome shotgun (WGS) entry which is preliminary data.</text>
</comment>
<evidence type="ECO:0000313" key="1">
    <source>
        <dbReference type="EMBL" id="PJE66702.1"/>
    </source>
</evidence>